<protein>
    <recommendedName>
        <fullName evidence="10">Pyrophosphate--fructose 6-phosphate 1-phosphotransferase</fullName>
        <ecNumber evidence="10">2.7.1.90</ecNumber>
    </recommendedName>
    <alternativeName>
        <fullName evidence="10">6-phosphofructokinase, pyrophosphate dependent</fullName>
    </alternativeName>
    <alternativeName>
        <fullName evidence="10">PPi-dependent phosphofructokinase</fullName>
        <shortName evidence="10">PPi-PFK</shortName>
    </alternativeName>
    <alternativeName>
        <fullName evidence="10">Pyrophosphate-dependent 6-phosphofructose-1-kinase</fullName>
    </alternativeName>
</protein>
<dbReference type="Gene3D" id="3.40.50.450">
    <property type="match status" value="1"/>
</dbReference>
<comment type="cofactor">
    <cofactor evidence="1 10">
        <name>Mg(2+)</name>
        <dbReference type="ChEBI" id="CHEBI:18420"/>
    </cofactor>
</comment>
<dbReference type="InterPro" id="IPR035966">
    <property type="entry name" value="PKF_sf"/>
</dbReference>
<dbReference type="PANTHER" id="PTHR43650">
    <property type="entry name" value="PYROPHOSPHATE--FRUCTOSE 6-PHOSPHATE 1-PHOSPHOTRANSFERASE"/>
    <property type="match status" value="1"/>
</dbReference>
<feature type="active site" description="Proton acceptor" evidence="10">
    <location>
        <position position="154"/>
    </location>
</feature>
<evidence type="ECO:0000256" key="3">
    <source>
        <dbReference type="ARBA" id="ARBA00022490"/>
    </source>
</evidence>
<dbReference type="GO" id="GO:0005829">
    <property type="term" value="C:cytosol"/>
    <property type="evidence" value="ECO:0007669"/>
    <property type="project" value="TreeGrafter"/>
</dbReference>
<dbReference type="PRINTS" id="PR00476">
    <property type="entry name" value="PHFRCTKINASE"/>
</dbReference>
<evidence type="ECO:0000256" key="6">
    <source>
        <dbReference type="ARBA" id="ARBA00022777"/>
    </source>
</evidence>
<feature type="site" description="Important for catalytic activity and substrate specificity; stabilizes the transition state when the phosphoryl donor is PPi; prevents ATP from binding by mimicking the alpha-phosphate group of ATP" evidence="10">
    <location>
        <position position="128"/>
    </location>
</feature>
<evidence type="ECO:0000313" key="13">
    <source>
        <dbReference type="Proteomes" id="UP000464378"/>
    </source>
</evidence>
<evidence type="ECO:0000256" key="2">
    <source>
        <dbReference type="ARBA" id="ARBA00003138"/>
    </source>
</evidence>
<dbReference type="UniPathway" id="UPA00109">
    <property type="reaction ID" value="UER00182"/>
</dbReference>
<dbReference type="EMBL" id="LR593887">
    <property type="protein sequence ID" value="VTS07432.1"/>
    <property type="molecule type" value="Genomic_DNA"/>
</dbReference>
<dbReference type="Pfam" id="PF00365">
    <property type="entry name" value="PFK"/>
    <property type="match status" value="1"/>
</dbReference>
<dbReference type="Gene3D" id="3.40.50.460">
    <property type="entry name" value="Phosphofructokinase domain"/>
    <property type="match status" value="1"/>
</dbReference>
<comment type="activity regulation">
    <text evidence="10">Non-allosteric.</text>
</comment>
<proteinExistence type="inferred from homology"/>
<comment type="subcellular location">
    <subcellularLocation>
        <location evidence="10">Cytoplasm</location>
    </subcellularLocation>
</comment>
<feature type="domain" description="Phosphofructokinase" evidence="11">
    <location>
        <begin position="24"/>
        <end position="353"/>
    </location>
</feature>
<dbReference type="EMBL" id="LR586016">
    <property type="protein sequence ID" value="VIP05038.1"/>
    <property type="molecule type" value="Genomic_DNA"/>
</dbReference>
<accession>A0A6C2YTI1</accession>
<keyword evidence="6 10" id="KW-0418">Kinase</keyword>
<dbReference type="EC" id="2.7.1.90" evidence="10"/>
<dbReference type="InterPro" id="IPR054846">
    <property type="entry name" value="PFKA_PPi_Ttgales"/>
</dbReference>
<evidence type="ECO:0000256" key="10">
    <source>
        <dbReference type="HAMAP-Rule" id="MF_01979"/>
    </source>
</evidence>
<organism evidence="12">
    <name type="scientific">Tuwongella immobilis</name>
    <dbReference type="NCBI Taxonomy" id="692036"/>
    <lineage>
        <taxon>Bacteria</taxon>
        <taxon>Pseudomonadati</taxon>
        <taxon>Planctomycetota</taxon>
        <taxon>Planctomycetia</taxon>
        <taxon>Gemmatales</taxon>
        <taxon>Gemmataceae</taxon>
        <taxon>Tuwongella</taxon>
    </lineage>
</organism>
<comment type="subunit">
    <text evidence="10">Homodimer.</text>
</comment>
<evidence type="ECO:0000313" key="12">
    <source>
        <dbReference type="EMBL" id="VIP05038.1"/>
    </source>
</evidence>
<keyword evidence="5 10" id="KW-0479">Metal-binding</keyword>
<dbReference type="HAMAP" id="MF_01979">
    <property type="entry name" value="Phosphofructokinase_II_Short"/>
    <property type="match status" value="1"/>
</dbReference>
<evidence type="ECO:0000256" key="8">
    <source>
        <dbReference type="ARBA" id="ARBA00023152"/>
    </source>
</evidence>
<dbReference type="Proteomes" id="UP000464378">
    <property type="component" value="Chromosome"/>
</dbReference>
<dbReference type="GO" id="GO:0046872">
    <property type="term" value="F:metal ion binding"/>
    <property type="evidence" value="ECO:0007669"/>
    <property type="project" value="UniProtKB-KW"/>
</dbReference>
<keyword evidence="8 10" id="KW-0324">Glycolysis</keyword>
<gene>
    <name evidence="10" type="primary">pfp</name>
    <name evidence="12" type="ORF">GMBLW1_41550</name>
</gene>
<evidence type="ECO:0000256" key="7">
    <source>
        <dbReference type="ARBA" id="ARBA00022842"/>
    </source>
</evidence>
<comment type="catalytic activity">
    <reaction evidence="9 10">
        <text>beta-D-fructose 6-phosphate + diphosphate = beta-D-fructose 1,6-bisphosphate + phosphate + H(+)</text>
        <dbReference type="Rhea" id="RHEA:13613"/>
        <dbReference type="ChEBI" id="CHEBI:15378"/>
        <dbReference type="ChEBI" id="CHEBI:32966"/>
        <dbReference type="ChEBI" id="CHEBI:33019"/>
        <dbReference type="ChEBI" id="CHEBI:43474"/>
        <dbReference type="ChEBI" id="CHEBI:57634"/>
        <dbReference type="EC" id="2.7.1.90"/>
    </reaction>
</comment>
<comment type="similarity">
    <text evidence="10">Belongs to the phosphofructokinase type A (PFKA) family. PPi-dependent PFK group II subfamily. Clade 'Short' sub-subfamily.</text>
</comment>
<feature type="binding site" evidence="10">
    <location>
        <begin position="152"/>
        <end position="154"/>
    </location>
    <ligand>
        <name>substrate</name>
    </ligand>
</feature>
<dbReference type="PIRSF" id="PIRSF036482">
    <property type="entry name" value="PPi_PFK_TM0289"/>
    <property type="match status" value="1"/>
</dbReference>
<dbReference type="KEGG" id="tim:GMBLW1_41550"/>
<name>A0A6C2YTI1_9BACT</name>
<keyword evidence="4 10" id="KW-0808">Transferase</keyword>
<dbReference type="SUPFAM" id="SSF53784">
    <property type="entry name" value="Phosphofructokinase"/>
    <property type="match status" value="1"/>
</dbReference>
<evidence type="ECO:0000259" key="11">
    <source>
        <dbReference type="Pfam" id="PF00365"/>
    </source>
</evidence>
<dbReference type="PANTHER" id="PTHR43650:SF1">
    <property type="entry name" value="PYROPHOSPHATE--FRUCTOSE 6-PHOSPHATE 1-PHOSPHOTRANSFERASE SUBUNIT BETA 2"/>
    <property type="match status" value="1"/>
</dbReference>
<dbReference type="InterPro" id="IPR022953">
    <property type="entry name" value="ATP_PFK"/>
</dbReference>
<dbReference type="InterPro" id="IPR011403">
    <property type="entry name" value="PPi-PFK_TM0289"/>
</dbReference>
<dbReference type="InParanoid" id="A0A6C2YTI1"/>
<feature type="binding site" evidence="10">
    <location>
        <position position="259"/>
    </location>
    <ligand>
        <name>substrate</name>
    </ligand>
</feature>
<evidence type="ECO:0000256" key="4">
    <source>
        <dbReference type="ARBA" id="ARBA00022679"/>
    </source>
</evidence>
<dbReference type="NCBIfam" id="NF041103">
    <property type="entry name" value="PFKA_PPi_Ttgales"/>
    <property type="match status" value="1"/>
</dbReference>
<feature type="binding site" evidence="10">
    <location>
        <position position="127"/>
    </location>
    <ligand>
        <name>Mg(2+)</name>
        <dbReference type="ChEBI" id="CHEBI:18420"/>
        <note>catalytic</note>
    </ligand>
</feature>
<keyword evidence="13" id="KW-1185">Reference proteome</keyword>
<comment type="pathway">
    <text evidence="10">Carbohydrate degradation; glycolysis; D-glyceraldehyde 3-phosphate and glycerone phosphate from D-glucose: step 3/4.</text>
</comment>
<dbReference type="GO" id="GO:0006002">
    <property type="term" value="P:fructose 6-phosphate metabolic process"/>
    <property type="evidence" value="ECO:0007669"/>
    <property type="project" value="InterPro"/>
</dbReference>
<feature type="binding site" evidence="10">
    <location>
        <position position="32"/>
    </location>
    <ligand>
        <name>diphosphate</name>
        <dbReference type="ChEBI" id="CHEBI:33019"/>
    </ligand>
</feature>
<comment type="function">
    <text evidence="2 10">Catalyzes the phosphorylation of D-fructose 6-phosphate, the first committing step of glycolysis. Uses inorganic phosphate (PPi) as phosphoryl donor instead of ATP like common ATP-dependent phosphofructokinases (ATP-PFKs), which renders the reaction reversible, and can thus function both in glycolysis and gluconeogenesis. Consistently, PPi-PFK can replace the enzymes of both the forward (ATP-PFK) and reverse (fructose-bisphosphatase (FBPase)) reactions.</text>
</comment>
<dbReference type="InterPro" id="IPR000023">
    <property type="entry name" value="Phosphofructokinase_dom"/>
</dbReference>
<evidence type="ECO:0000256" key="9">
    <source>
        <dbReference type="ARBA" id="ARBA00048072"/>
    </source>
</evidence>
<reference evidence="12" key="1">
    <citation type="submission" date="2019-04" db="EMBL/GenBank/DDBJ databases">
        <authorList>
            <consortium name="Science for Life Laboratories"/>
        </authorList>
    </citation>
    <scope>NUCLEOTIDE SEQUENCE</scope>
    <source>
        <strain evidence="12">MBLW1</strain>
    </source>
</reference>
<dbReference type="GO" id="GO:0003872">
    <property type="term" value="F:6-phosphofructokinase activity"/>
    <property type="evidence" value="ECO:0007669"/>
    <property type="project" value="UniProtKB-UniRule"/>
</dbReference>
<feature type="binding site" evidence="10">
    <location>
        <begin position="198"/>
        <end position="200"/>
    </location>
    <ligand>
        <name>substrate</name>
    </ligand>
</feature>
<dbReference type="AlphaFoldDB" id="A0A6C2YTI1"/>
<keyword evidence="3 10" id="KW-0963">Cytoplasm</keyword>
<feature type="binding site" evidence="10">
    <location>
        <begin position="328"/>
        <end position="331"/>
    </location>
    <ligand>
        <name>substrate</name>
    </ligand>
</feature>
<sequence length="445" mass="48539">MGSMSELLTIFGDTDMAESAAPGRLGIIVGGGPAPGINGVISAVTIEAINQGFEVYGFRDGFKYLVQGSTEHYRKLSIPDVSINQLRGGSMLGTSRTNPAKNEADMAKVLETLTKLGITDLVTIGGDDTAFSASQVYKRNNRKIRVAHVPKTIDNDLPLPAGTPTFGYETARHYGVGIVRSLHEDAKTTGRWYLIVSMGRAAGHLALGIGKAAAATITVIPEEYRDKEVTLESVADLIIGSMIKRQVQGKGYGVAVLAEGLLESIGEKGLLSALGEEKLSRYGHLERDPHGHLRLGEIEFGRMVKDYLTQRLGQLGIKTTVMDKDLGYELRCADPIPFDNEYTRDLGYGAAKFLRSPQAAEFGAVISMVGGRLVPRPFEEMINPATSRMRTRKVDVDAETYEVARRYMIRLEANDFSDPSKLAQLAAFAKLTPEQFRDRFAYLVS</sequence>
<evidence type="ECO:0000256" key="5">
    <source>
        <dbReference type="ARBA" id="ARBA00022723"/>
    </source>
</evidence>
<dbReference type="GO" id="GO:0009749">
    <property type="term" value="P:response to glucose"/>
    <property type="evidence" value="ECO:0007669"/>
    <property type="project" value="TreeGrafter"/>
</dbReference>
<feature type="site" description="Important for catalytic activity; stabilizes the transition state when the phosphoryl donor is PPi" evidence="10">
    <location>
        <position position="151"/>
    </location>
</feature>
<evidence type="ECO:0000256" key="1">
    <source>
        <dbReference type="ARBA" id="ARBA00001946"/>
    </source>
</evidence>
<dbReference type="GO" id="GO:0047334">
    <property type="term" value="F:diphosphate-fructose-6-phosphate 1-phosphotransferase activity"/>
    <property type="evidence" value="ECO:0007669"/>
    <property type="project" value="UniProtKB-EC"/>
</dbReference>
<keyword evidence="7 10" id="KW-0460">Magnesium</keyword>